<dbReference type="Proteomes" id="UP000192815">
    <property type="component" value="Unassembled WGS sequence"/>
</dbReference>
<dbReference type="EMBL" id="MUIO01000047">
    <property type="protein sequence ID" value="ORC58828.1"/>
    <property type="molecule type" value="Genomic_DNA"/>
</dbReference>
<dbReference type="OrthoDB" id="6988723at2"/>
<keyword evidence="2" id="KW-1185">Reference proteome</keyword>
<organism evidence="1 2">
    <name type="scientific">Pseudomonas floridensis</name>
    <dbReference type="NCBI Taxonomy" id="1958950"/>
    <lineage>
        <taxon>Bacteria</taxon>
        <taxon>Pseudomonadati</taxon>
        <taxon>Pseudomonadota</taxon>
        <taxon>Gammaproteobacteria</taxon>
        <taxon>Pseudomonadales</taxon>
        <taxon>Pseudomonadaceae</taxon>
        <taxon>Pseudomonas</taxon>
    </lineage>
</organism>
<gene>
    <name evidence="1" type="ORF">BZK31_13280</name>
</gene>
<reference evidence="2" key="1">
    <citation type="submission" date="2017-02" db="EMBL/GenBank/DDBJ databases">
        <title>Pseudomonas floridae sp. nov., a novel pathogenic bacterial species isolated from tomato.</title>
        <authorList>
            <person name="Timilsina S."/>
            <person name="Vallad G.E."/>
            <person name="Jones J.B."/>
        </authorList>
    </citation>
    <scope>NUCLEOTIDE SEQUENCE [LARGE SCALE GENOMIC DNA]</scope>
    <source>
        <strain evidence="2">GEV388</strain>
    </source>
</reference>
<dbReference type="AlphaFoldDB" id="A0A1X0N5L8"/>
<evidence type="ECO:0000313" key="2">
    <source>
        <dbReference type="Proteomes" id="UP000192815"/>
    </source>
</evidence>
<accession>A0A1X0N5L8</accession>
<sequence length="128" mass="14507">MNSKKTKKEFFSETNDIADIDNVTKSRIKNLLKCEDMSAEIDLSIYNIQTCSSLKPIIEYRKKTLNRNNRDLLGAADAISKLEKFPPEHPASWIAMQTNNAIIVILVDRNTKKIIHAMSTEAPKEATI</sequence>
<protein>
    <submittedName>
        <fullName evidence="1">Uncharacterized protein</fullName>
    </submittedName>
</protein>
<name>A0A1X0N5L8_9PSED</name>
<evidence type="ECO:0000313" key="1">
    <source>
        <dbReference type="EMBL" id="ORC58828.1"/>
    </source>
</evidence>
<proteinExistence type="predicted"/>
<dbReference type="RefSeq" id="WP_083183423.1">
    <property type="nucleotide sequence ID" value="NZ_CBCRZR010000014.1"/>
</dbReference>
<comment type="caution">
    <text evidence="1">The sequence shown here is derived from an EMBL/GenBank/DDBJ whole genome shotgun (WGS) entry which is preliminary data.</text>
</comment>